<dbReference type="RefSeq" id="WP_136334423.1">
    <property type="nucleotide sequence ID" value="NZ_QXMP01000004.1"/>
</dbReference>
<reference evidence="2 3" key="1">
    <citation type="submission" date="2019-04" db="EMBL/GenBank/DDBJ databases">
        <title>Draft genome sequence of Robertkochia marina CC-AMO-30D.</title>
        <authorList>
            <person name="Hameed A."/>
            <person name="Lin S.-Y."/>
            <person name="Shahina M."/>
            <person name="Lai W.-A."/>
            <person name="Young C.-C."/>
        </authorList>
    </citation>
    <scope>NUCLEOTIDE SEQUENCE [LARGE SCALE GENOMIC DNA]</scope>
    <source>
        <strain evidence="2 3">CC-AMO-30D</strain>
    </source>
</reference>
<dbReference type="EMBL" id="SSMC01000001">
    <property type="protein sequence ID" value="THD68933.1"/>
    <property type="molecule type" value="Genomic_DNA"/>
</dbReference>
<dbReference type="InterPro" id="IPR032710">
    <property type="entry name" value="NTF2-like_dom_sf"/>
</dbReference>
<protein>
    <submittedName>
        <fullName evidence="2">Nuclear transport factor 2 family protein</fullName>
    </submittedName>
</protein>
<feature type="domain" description="DUF4440" evidence="1">
    <location>
        <begin position="42"/>
        <end position="150"/>
    </location>
</feature>
<gene>
    <name evidence="2" type="ORF">E7Z59_00965</name>
</gene>
<dbReference type="PROSITE" id="PS51257">
    <property type="entry name" value="PROKAR_LIPOPROTEIN"/>
    <property type="match status" value="1"/>
</dbReference>
<dbReference type="SUPFAM" id="SSF54427">
    <property type="entry name" value="NTF2-like"/>
    <property type="match status" value="1"/>
</dbReference>
<name>A0A4S3M1Q5_9FLAO</name>
<dbReference type="Gene3D" id="3.10.450.50">
    <property type="match status" value="1"/>
</dbReference>
<keyword evidence="3" id="KW-1185">Reference proteome</keyword>
<dbReference type="OrthoDB" id="9814425at2"/>
<proteinExistence type="predicted"/>
<evidence type="ECO:0000313" key="3">
    <source>
        <dbReference type="Proteomes" id="UP000305939"/>
    </source>
</evidence>
<organism evidence="2 3">
    <name type="scientific">Robertkochia marina</name>
    <dbReference type="NCBI Taxonomy" id="1227945"/>
    <lineage>
        <taxon>Bacteria</taxon>
        <taxon>Pseudomonadati</taxon>
        <taxon>Bacteroidota</taxon>
        <taxon>Flavobacteriia</taxon>
        <taxon>Flavobacteriales</taxon>
        <taxon>Flavobacteriaceae</taxon>
        <taxon>Robertkochia</taxon>
    </lineage>
</organism>
<evidence type="ECO:0000313" key="2">
    <source>
        <dbReference type="EMBL" id="THD68933.1"/>
    </source>
</evidence>
<comment type="caution">
    <text evidence="2">The sequence shown here is derived from an EMBL/GenBank/DDBJ whole genome shotgun (WGS) entry which is preliminary data.</text>
</comment>
<dbReference type="Proteomes" id="UP000305939">
    <property type="component" value="Unassembled WGS sequence"/>
</dbReference>
<dbReference type="Pfam" id="PF14534">
    <property type="entry name" value="DUF4440"/>
    <property type="match status" value="1"/>
</dbReference>
<dbReference type="AlphaFoldDB" id="A0A4S3M1Q5"/>
<accession>A0A4S3M1Q5</accession>
<dbReference type="InterPro" id="IPR027843">
    <property type="entry name" value="DUF4440"/>
</dbReference>
<sequence length="169" mass="19232">MKTFLSILFAALIIVSCQQPEAPKEPEIVTDEDLRTLINQKNNTLEQLYADGDIDSAATYFADNVIQMPPNAPAMKGIQAYKEEWKKSISMGKWLFNLEAQEVRRSGPMAVELGTYTLKFEPNENAPMPGFDDHGHYVVLWEKQNDEWKIVWDAPVSEVPLPMSMPQEE</sequence>
<evidence type="ECO:0000259" key="1">
    <source>
        <dbReference type="Pfam" id="PF14534"/>
    </source>
</evidence>